<feature type="active site" description="Proton donor/acceptor" evidence="7">
    <location>
        <position position="362"/>
    </location>
</feature>
<evidence type="ECO:0000256" key="3">
    <source>
        <dbReference type="ARBA" id="ARBA00022670"/>
    </source>
</evidence>
<organism evidence="11 12">
    <name type="scientific">Nocardia aurea</name>
    <dbReference type="NCBI Taxonomy" id="2144174"/>
    <lineage>
        <taxon>Bacteria</taxon>
        <taxon>Bacillati</taxon>
        <taxon>Actinomycetota</taxon>
        <taxon>Actinomycetes</taxon>
        <taxon>Mycobacteriales</taxon>
        <taxon>Nocardiaceae</taxon>
        <taxon>Nocardia</taxon>
    </lineage>
</organism>
<evidence type="ECO:0000313" key="11">
    <source>
        <dbReference type="EMBL" id="MEV0706007.1"/>
    </source>
</evidence>
<evidence type="ECO:0000256" key="8">
    <source>
        <dbReference type="SAM" id="MobiDB-lite"/>
    </source>
</evidence>
<protein>
    <submittedName>
        <fullName evidence="11">M14 family zinc carboxypeptidase</fullName>
    </submittedName>
</protein>
<evidence type="ECO:0000256" key="6">
    <source>
        <dbReference type="ARBA" id="ARBA00023049"/>
    </source>
</evidence>
<comment type="caution">
    <text evidence="11">The sequence shown here is derived from an EMBL/GenBank/DDBJ whole genome shotgun (WGS) entry which is preliminary data.</text>
</comment>
<dbReference type="PROSITE" id="PS52035">
    <property type="entry name" value="PEPTIDASE_M14"/>
    <property type="match status" value="1"/>
</dbReference>
<keyword evidence="9" id="KW-0732">Signal</keyword>
<dbReference type="Proteomes" id="UP001551695">
    <property type="component" value="Unassembled WGS sequence"/>
</dbReference>
<dbReference type="GO" id="GO:0004180">
    <property type="term" value="F:carboxypeptidase activity"/>
    <property type="evidence" value="ECO:0007669"/>
    <property type="project" value="UniProtKB-KW"/>
</dbReference>
<comment type="cofactor">
    <cofactor evidence="1">
        <name>Zn(2+)</name>
        <dbReference type="ChEBI" id="CHEBI:29105"/>
    </cofactor>
</comment>
<comment type="similarity">
    <text evidence="2 7">Belongs to the peptidase M14 family.</text>
</comment>
<keyword evidence="4" id="KW-0378">Hydrolase</keyword>
<evidence type="ECO:0000256" key="7">
    <source>
        <dbReference type="PROSITE-ProRule" id="PRU01379"/>
    </source>
</evidence>
<dbReference type="SUPFAM" id="SSF53187">
    <property type="entry name" value="Zn-dependent exopeptidases"/>
    <property type="match status" value="1"/>
</dbReference>
<accession>A0ABV3FKR9</accession>
<keyword evidence="12" id="KW-1185">Reference proteome</keyword>
<dbReference type="Gene3D" id="3.40.630.10">
    <property type="entry name" value="Zn peptidases"/>
    <property type="match status" value="1"/>
</dbReference>
<keyword evidence="6" id="KW-0482">Metalloprotease</keyword>
<feature type="chain" id="PRO_5045454130" evidence="9">
    <location>
        <begin position="27"/>
        <end position="409"/>
    </location>
</feature>
<proteinExistence type="inferred from homology"/>
<dbReference type="PANTHER" id="PTHR11705">
    <property type="entry name" value="PROTEASE FAMILY M14 CARBOXYPEPTIDASE A,B"/>
    <property type="match status" value="1"/>
</dbReference>
<evidence type="ECO:0000256" key="5">
    <source>
        <dbReference type="ARBA" id="ARBA00022833"/>
    </source>
</evidence>
<dbReference type="Pfam" id="PF00246">
    <property type="entry name" value="Peptidase_M14"/>
    <property type="match status" value="1"/>
</dbReference>
<dbReference type="RefSeq" id="WP_357778981.1">
    <property type="nucleotide sequence ID" value="NZ_JBFAKC010000001.1"/>
</dbReference>
<keyword evidence="11" id="KW-0121">Carboxypeptidase</keyword>
<feature type="signal peptide" evidence="9">
    <location>
        <begin position="1"/>
        <end position="26"/>
    </location>
</feature>
<evidence type="ECO:0000259" key="10">
    <source>
        <dbReference type="PROSITE" id="PS52035"/>
    </source>
</evidence>
<gene>
    <name evidence="11" type="ORF">AB0I48_00400</name>
</gene>
<feature type="region of interest" description="Disordered" evidence="8">
    <location>
        <begin position="237"/>
        <end position="258"/>
    </location>
</feature>
<sequence length="409" mass="43375">MTLPRAVIAVVSALMLVATASGSAAAREPVRPLMCAGTGCATYGPTYYGGYRTATDMLRHVDAVGAAYPGIATVHDIGESWSASQGRGGHRMRAICLTGVEPGVTGAVAAVAKSGLGVFRSEGCAMSTAGRKPRFLLIAQIHAREIVTGELAWRWIDYLADGYGIDPVATEILDHNEIWVVPVANPDGVDVVSSGGDDPRYQRKNVDFAPDSCRDDTGEIRYYRQGVDLERNFSARWGEPGSGADPCDENYRGPAPASEPETAALEGLMSRIFADQRAGSAEVEVPDSASGLVIDLHAFGDYLLIPTQTAPEDARQLRRLTQRLAPPGYRGGTSAETVGYEVSGTSSDQAYAALGVAALVVEVGPRGDEPCHGFLPEYSCVDSLFWPTLLPSFVEAARAARAPYSDSSR</sequence>
<evidence type="ECO:0000256" key="1">
    <source>
        <dbReference type="ARBA" id="ARBA00001947"/>
    </source>
</evidence>
<dbReference type="EMBL" id="JBFAKC010000001">
    <property type="protein sequence ID" value="MEV0706007.1"/>
    <property type="molecule type" value="Genomic_DNA"/>
</dbReference>
<evidence type="ECO:0000313" key="12">
    <source>
        <dbReference type="Proteomes" id="UP001551695"/>
    </source>
</evidence>
<dbReference type="InterPro" id="IPR000834">
    <property type="entry name" value="Peptidase_M14"/>
</dbReference>
<reference evidence="11 12" key="1">
    <citation type="submission" date="2024-06" db="EMBL/GenBank/DDBJ databases">
        <title>The Natural Products Discovery Center: Release of the First 8490 Sequenced Strains for Exploring Actinobacteria Biosynthetic Diversity.</title>
        <authorList>
            <person name="Kalkreuter E."/>
            <person name="Kautsar S.A."/>
            <person name="Yang D."/>
            <person name="Bader C.D."/>
            <person name="Teijaro C.N."/>
            <person name="Fluegel L."/>
            <person name="Davis C.M."/>
            <person name="Simpson J.R."/>
            <person name="Lauterbach L."/>
            <person name="Steele A.D."/>
            <person name="Gui C."/>
            <person name="Meng S."/>
            <person name="Li G."/>
            <person name="Viehrig K."/>
            <person name="Ye F."/>
            <person name="Su P."/>
            <person name="Kiefer A.F."/>
            <person name="Nichols A."/>
            <person name="Cepeda A.J."/>
            <person name="Yan W."/>
            <person name="Fan B."/>
            <person name="Jiang Y."/>
            <person name="Adhikari A."/>
            <person name="Zheng C.-J."/>
            <person name="Schuster L."/>
            <person name="Cowan T.M."/>
            <person name="Smanski M.J."/>
            <person name="Chevrette M.G."/>
            <person name="De Carvalho L.P.S."/>
            <person name="Shen B."/>
        </authorList>
    </citation>
    <scope>NUCLEOTIDE SEQUENCE [LARGE SCALE GENOMIC DNA]</scope>
    <source>
        <strain evidence="11 12">NPDC050403</strain>
    </source>
</reference>
<evidence type="ECO:0000256" key="9">
    <source>
        <dbReference type="SAM" id="SignalP"/>
    </source>
</evidence>
<feature type="domain" description="Peptidase M14" evidence="10">
    <location>
        <begin position="50"/>
        <end position="399"/>
    </location>
</feature>
<evidence type="ECO:0000256" key="2">
    <source>
        <dbReference type="ARBA" id="ARBA00005988"/>
    </source>
</evidence>
<dbReference type="SMART" id="SM00631">
    <property type="entry name" value="Zn_pept"/>
    <property type="match status" value="1"/>
</dbReference>
<dbReference type="PANTHER" id="PTHR11705:SF143">
    <property type="entry name" value="SLL0236 PROTEIN"/>
    <property type="match status" value="1"/>
</dbReference>
<name>A0ABV3FKR9_9NOCA</name>
<keyword evidence="5" id="KW-0862">Zinc</keyword>
<evidence type="ECO:0000256" key="4">
    <source>
        <dbReference type="ARBA" id="ARBA00022801"/>
    </source>
</evidence>
<keyword evidence="3" id="KW-0645">Protease</keyword>